<reference evidence="1" key="1">
    <citation type="submission" date="2021-12" db="EMBL/GenBank/DDBJ databases">
        <authorList>
            <person name="Ulrich A."/>
        </authorList>
    </citation>
    <scope>NUCLEOTIDE SEQUENCE</scope>
    <source>
        <strain evidence="1">A1P009</strain>
    </source>
</reference>
<organism evidence="1 2">
    <name type="scientific">Luteimonas fraxinea</name>
    <dbReference type="NCBI Taxonomy" id="2901869"/>
    <lineage>
        <taxon>Bacteria</taxon>
        <taxon>Pseudomonadati</taxon>
        <taxon>Pseudomonadota</taxon>
        <taxon>Gammaproteobacteria</taxon>
        <taxon>Lysobacterales</taxon>
        <taxon>Lysobacteraceae</taxon>
        <taxon>Luteimonas</taxon>
    </lineage>
</organism>
<protein>
    <recommendedName>
        <fullName evidence="3">DUF3828 domain-containing protein</fullName>
    </recommendedName>
</protein>
<dbReference type="Proteomes" id="UP001430360">
    <property type="component" value="Unassembled WGS sequence"/>
</dbReference>
<reference evidence="1" key="2">
    <citation type="journal article" date="2022" name="Syst. Appl. Microbiol.">
        <title>Physiological and genomic characterisation of Luteimonas fraxinea sp. nov., a bacterial species associated with trees tolerant to ash dieback.</title>
        <authorList>
            <person name="Ulrich K."/>
            <person name="Becker R."/>
            <person name="Behrendt U."/>
            <person name="Kube M."/>
            <person name="Schneck V."/>
            <person name="Ulrich A."/>
        </authorList>
    </citation>
    <scope>NUCLEOTIDE SEQUENCE</scope>
    <source>
        <strain evidence="1">A1P009</strain>
    </source>
</reference>
<evidence type="ECO:0000313" key="1">
    <source>
        <dbReference type="EMBL" id="MCD9095886.1"/>
    </source>
</evidence>
<name>A0ABS8U8K7_9GAMM</name>
<proteinExistence type="predicted"/>
<keyword evidence="2" id="KW-1185">Reference proteome</keyword>
<evidence type="ECO:0008006" key="3">
    <source>
        <dbReference type="Google" id="ProtNLM"/>
    </source>
</evidence>
<comment type="caution">
    <text evidence="1">The sequence shown here is derived from an EMBL/GenBank/DDBJ whole genome shotgun (WGS) entry which is preliminary data.</text>
</comment>
<dbReference type="EMBL" id="JAJQKU010000001">
    <property type="protein sequence ID" value="MCD9095886.1"/>
    <property type="molecule type" value="Genomic_DNA"/>
</dbReference>
<gene>
    <name evidence="1" type="ORF">LTT95_02880</name>
</gene>
<dbReference type="RefSeq" id="WP_232134393.1">
    <property type="nucleotide sequence ID" value="NZ_CP089507.1"/>
</dbReference>
<evidence type="ECO:0000313" key="2">
    <source>
        <dbReference type="Proteomes" id="UP001430360"/>
    </source>
</evidence>
<accession>A0ABS8U8K7</accession>
<dbReference type="PROSITE" id="PS51257">
    <property type="entry name" value="PROKAR_LIPOPROTEIN"/>
    <property type="match status" value="1"/>
</dbReference>
<sequence length="184" mass="19424">MTLARIALAFVVSLGSAGCQQTPTRDGGTSASSAACAGASPVDAAETFYRQIVALNPRGLPSADAMRTLGPLLSSGMQASIAQARVRQQAEIVASPDDKPSFIEGSLFTSLFEGPTAVLSAEADPTAPTRVAVEMTYVGQGDARWRDHALMRCENAQWRVDDVEFGGDWDFASDGRLRNALDAE</sequence>